<dbReference type="Gene3D" id="3.20.20.190">
    <property type="entry name" value="Phosphatidylinositol (PI) phosphodiesterase"/>
    <property type="match status" value="1"/>
</dbReference>
<dbReference type="Proteomes" id="UP001165065">
    <property type="component" value="Unassembled WGS sequence"/>
</dbReference>
<keyword evidence="1" id="KW-0812">Transmembrane</keyword>
<feature type="transmembrane region" description="Helical" evidence="1">
    <location>
        <begin position="38"/>
        <end position="54"/>
    </location>
</feature>
<evidence type="ECO:0000313" key="4">
    <source>
        <dbReference type="Proteomes" id="UP001165065"/>
    </source>
</evidence>
<gene>
    <name evidence="3" type="ORF">TrCOL_g7730</name>
</gene>
<feature type="domain" description="GP-PDE" evidence="2">
    <location>
        <begin position="74"/>
        <end position="327"/>
    </location>
</feature>
<dbReference type="EMBL" id="BRYA01001490">
    <property type="protein sequence ID" value="GMI44697.1"/>
    <property type="molecule type" value="Genomic_DNA"/>
</dbReference>
<comment type="caution">
    <text evidence="3">The sequence shown here is derived from an EMBL/GenBank/DDBJ whole genome shotgun (WGS) entry which is preliminary data.</text>
</comment>
<name>A0A9W7LCJ6_9STRA</name>
<dbReference type="InterPro" id="IPR017946">
    <property type="entry name" value="PLC-like_Pdiesterase_TIM-brl"/>
</dbReference>
<keyword evidence="4" id="KW-1185">Reference proteome</keyword>
<dbReference type="SUPFAM" id="SSF51695">
    <property type="entry name" value="PLC-like phosphodiesterases"/>
    <property type="match status" value="1"/>
</dbReference>
<dbReference type="AlphaFoldDB" id="A0A9W7LCJ6"/>
<protein>
    <recommendedName>
        <fullName evidence="2">GP-PDE domain-containing protein</fullName>
    </recommendedName>
</protein>
<evidence type="ECO:0000256" key="1">
    <source>
        <dbReference type="SAM" id="Phobius"/>
    </source>
</evidence>
<dbReference type="Pfam" id="PF03009">
    <property type="entry name" value="GDPD"/>
    <property type="match status" value="1"/>
</dbReference>
<evidence type="ECO:0000313" key="3">
    <source>
        <dbReference type="EMBL" id="GMI44697.1"/>
    </source>
</evidence>
<proteinExistence type="predicted"/>
<keyword evidence="1" id="KW-0472">Membrane</keyword>
<dbReference type="PANTHER" id="PTHR46211">
    <property type="entry name" value="GLYCEROPHOSPHORYL DIESTER PHOSPHODIESTERASE"/>
    <property type="match status" value="1"/>
</dbReference>
<dbReference type="GO" id="GO:0006629">
    <property type="term" value="P:lipid metabolic process"/>
    <property type="evidence" value="ECO:0007669"/>
    <property type="project" value="InterPro"/>
</dbReference>
<evidence type="ECO:0000259" key="2">
    <source>
        <dbReference type="PROSITE" id="PS51704"/>
    </source>
</evidence>
<organism evidence="3 4">
    <name type="scientific">Triparma columacea</name>
    <dbReference type="NCBI Taxonomy" id="722753"/>
    <lineage>
        <taxon>Eukaryota</taxon>
        <taxon>Sar</taxon>
        <taxon>Stramenopiles</taxon>
        <taxon>Ochrophyta</taxon>
        <taxon>Bolidophyceae</taxon>
        <taxon>Parmales</taxon>
        <taxon>Triparmaceae</taxon>
        <taxon>Triparma</taxon>
    </lineage>
</organism>
<dbReference type="PANTHER" id="PTHR46211:SF14">
    <property type="entry name" value="GLYCEROPHOSPHODIESTER PHOSPHODIESTERASE"/>
    <property type="match status" value="1"/>
</dbReference>
<sequence>MEPLYLADVDDKQAVEVNCCSRPCFRCCCKCCTPKCCVLSFLGFVGLVGIFFIGPRMGPSRFGENWIVGDGNAPYVISHGDCPCLPEPANSMLWFEHAAGLGVDALEFDLQITKDDVLIAFHDREWDKLTNATGLVRDMTFAEMERTVDVSGSYEKYDGFLVSPPSIESIFERFSGTSVKFNVEIKTEIELKDIVAEKLCGLLKDYGVEGRMLVASFDSESLVAFRQKCGHAVATSGSAEETENALIPILLGLDRWWFRPGYLSVLQLPLEGAGFDLTDKKIVERAHAHGMAVQYWVVNDEDEMRKVIKSGADGILTDEVEKLMGVMEEMGY</sequence>
<keyword evidence="1" id="KW-1133">Transmembrane helix</keyword>
<accession>A0A9W7LCJ6</accession>
<reference evidence="4" key="1">
    <citation type="journal article" date="2023" name="Commun. Biol.">
        <title>Genome analysis of Parmales, the sister group of diatoms, reveals the evolutionary specialization of diatoms from phago-mixotrophs to photoautotrophs.</title>
        <authorList>
            <person name="Ban H."/>
            <person name="Sato S."/>
            <person name="Yoshikawa S."/>
            <person name="Yamada K."/>
            <person name="Nakamura Y."/>
            <person name="Ichinomiya M."/>
            <person name="Sato N."/>
            <person name="Blanc-Mathieu R."/>
            <person name="Endo H."/>
            <person name="Kuwata A."/>
            <person name="Ogata H."/>
        </authorList>
    </citation>
    <scope>NUCLEOTIDE SEQUENCE [LARGE SCALE GENOMIC DNA]</scope>
</reference>
<dbReference type="InterPro" id="IPR030395">
    <property type="entry name" value="GP_PDE_dom"/>
</dbReference>
<dbReference type="OrthoDB" id="1058301at2759"/>
<dbReference type="PROSITE" id="PS51704">
    <property type="entry name" value="GP_PDE"/>
    <property type="match status" value="1"/>
</dbReference>
<dbReference type="GO" id="GO:0008081">
    <property type="term" value="F:phosphoric diester hydrolase activity"/>
    <property type="evidence" value="ECO:0007669"/>
    <property type="project" value="InterPro"/>
</dbReference>